<evidence type="ECO:0000313" key="2">
    <source>
        <dbReference type="Proteomes" id="UP001330827"/>
    </source>
</evidence>
<organism evidence="1 2">
    <name type="scientific">Streptomyces brevispora</name>
    <dbReference type="NCBI Taxonomy" id="887462"/>
    <lineage>
        <taxon>Bacteria</taxon>
        <taxon>Bacillati</taxon>
        <taxon>Actinomycetota</taxon>
        <taxon>Actinomycetes</taxon>
        <taxon>Kitasatosporales</taxon>
        <taxon>Streptomycetaceae</taxon>
        <taxon>Streptomyces</taxon>
    </lineage>
</organism>
<proteinExistence type="predicted"/>
<name>A0ABZ1G8R6_9ACTN</name>
<gene>
    <name evidence="1" type="ORF">OIE64_24555</name>
</gene>
<reference evidence="1 2" key="1">
    <citation type="submission" date="2022-10" db="EMBL/GenBank/DDBJ databases">
        <title>The complete genomes of actinobacterial strains from the NBC collection.</title>
        <authorList>
            <person name="Joergensen T.S."/>
            <person name="Alvarez Arevalo M."/>
            <person name="Sterndorff E.B."/>
            <person name="Faurdal D."/>
            <person name="Vuksanovic O."/>
            <person name="Mourched A.-S."/>
            <person name="Charusanti P."/>
            <person name="Shaw S."/>
            <person name="Blin K."/>
            <person name="Weber T."/>
        </authorList>
    </citation>
    <scope>NUCLEOTIDE SEQUENCE [LARGE SCALE GENOMIC DNA]</scope>
    <source>
        <strain evidence="1 2">NBC 01769</strain>
    </source>
</reference>
<dbReference type="InterPro" id="IPR025591">
    <property type="entry name" value="RloB"/>
</dbReference>
<accession>A0ABZ1G8R6</accession>
<protein>
    <submittedName>
        <fullName evidence="1">RloB family protein</fullName>
    </submittedName>
</protein>
<dbReference type="EMBL" id="CP109114">
    <property type="protein sequence ID" value="WSC15688.1"/>
    <property type="molecule type" value="Genomic_DNA"/>
</dbReference>
<dbReference type="Proteomes" id="UP001330827">
    <property type="component" value="Chromosome"/>
</dbReference>
<evidence type="ECO:0000313" key="1">
    <source>
        <dbReference type="EMBL" id="WSC15688.1"/>
    </source>
</evidence>
<dbReference type="Pfam" id="PF13707">
    <property type="entry name" value="RloB"/>
    <property type="match status" value="1"/>
</dbReference>
<sequence length="226" mass="25031">MAKSTKGNVSLTSGKAHGRGRSRVVYVFTEGKVTEPEYIKAVRQLGTLKQPGTTVDVHIANASDEGSQRKPLILVEKAIALLREKSREAKRAGLAKALWPQIWCLFDRDQHEGVETALSRAKKAGVEVAYSHPCFEIWRVLHLKSVTGTFGGVCGMAEQRLPSDWHQVPGGIKSVIPKQIENRFADAKKHALDMNAEHPDYIAKAHRDPYTDVFEFVEKGIGIASY</sequence>
<dbReference type="RefSeq" id="WP_326594567.1">
    <property type="nucleotide sequence ID" value="NZ_CP109114.1"/>
</dbReference>
<keyword evidence="2" id="KW-1185">Reference proteome</keyword>